<proteinExistence type="predicted"/>
<name>A0A1F7UUI1_9BACT</name>
<dbReference type="Gene3D" id="3.40.50.12580">
    <property type="match status" value="1"/>
</dbReference>
<dbReference type="AlphaFoldDB" id="A0A1F7UUI1"/>
<comment type="caution">
    <text evidence="1">The sequence shown here is derived from an EMBL/GenBank/DDBJ whole genome shotgun (WGS) entry which is preliminary data.</text>
</comment>
<gene>
    <name evidence="1" type="ORF">A3B21_00395</name>
</gene>
<accession>A0A1F7UUI1</accession>
<organism evidence="1 2">
    <name type="scientific">Candidatus Uhrbacteria bacterium RIFCSPLOWO2_01_FULL_47_24</name>
    <dbReference type="NCBI Taxonomy" id="1802401"/>
    <lineage>
        <taxon>Bacteria</taxon>
        <taxon>Candidatus Uhriibacteriota</taxon>
    </lineage>
</organism>
<sequence>MKKRILLVADNARRDFIATRMLQRAFLKKGADARLSTLLDMVPNLRRFKPHGVMANRANMSFAKPASKCSRIYVFPAEGAYLTKESMLAVFKGEAYERIDSVEWVRRCYVWSDYVRNSLLETGMFRDDQLTVAGSPRLDVYRHHVRTRALPTDPKEFTLGVAFSAKTTSAYYGEPHYARALFDFHKDFSFPWLPPRRHFEDMCWLDQATLRLSMRYLKRFLEDFPGKVIFRPSPFEDEKEYMFLQKRYPKRVKVMLNVPLSEWLSRIDLLMTSWSTTGLEAYIEGIPVISIVGTMDQEHLFRHVDKVAGGFEKFVASFHLPETEDELFEKIRAAHTGELSVAPQSKEEVARLLSDLYNWPYQKAAHEVITDDVLHDLEDFKEVRKEVWKESLPIPHQVPLWLAPLAYYFRNQCRFYKRGNFRTLRDFYRLKDSRVDAALDKMEREAKDHPAVRTFCSPA</sequence>
<reference evidence="1 2" key="1">
    <citation type="journal article" date="2016" name="Nat. Commun.">
        <title>Thousands of microbial genomes shed light on interconnected biogeochemical processes in an aquifer system.</title>
        <authorList>
            <person name="Anantharaman K."/>
            <person name="Brown C.T."/>
            <person name="Hug L.A."/>
            <person name="Sharon I."/>
            <person name="Castelle C.J."/>
            <person name="Probst A.J."/>
            <person name="Thomas B.C."/>
            <person name="Singh A."/>
            <person name="Wilkins M.J."/>
            <person name="Karaoz U."/>
            <person name="Brodie E.L."/>
            <person name="Williams K.H."/>
            <person name="Hubbard S.S."/>
            <person name="Banfield J.F."/>
        </authorList>
    </citation>
    <scope>NUCLEOTIDE SEQUENCE [LARGE SCALE GENOMIC DNA]</scope>
</reference>
<dbReference type="EMBL" id="MGEJ01000007">
    <property type="protein sequence ID" value="OGL81368.1"/>
    <property type="molecule type" value="Genomic_DNA"/>
</dbReference>
<protein>
    <submittedName>
        <fullName evidence="1">Uncharacterized protein</fullName>
    </submittedName>
</protein>
<dbReference type="Proteomes" id="UP000176897">
    <property type="component" value="Unassembled WGS sequence"/>
</dbReference>
<dbReference type="SUPFAM" id="SSF53756">
    <property type="entry name" value="UDP-Glycosyltransferase/glycogen phosphorylase"/>
    <property type="match status" value="1"/>
</dbReference>
<dbReference type="InterPro" id="IPR043148">
    <property type="entry name" value="TagF_C"/>
</dbReference>
<dbReference type="STRING" id="1802401.A3B21_00395"/>
<evidence type="ECO:0000313" key="2">
    <source>
        <dbReference type="Proteomes" id="UP000176897"/>
    </source>
</evidence>
<evidence type="ECO:0000313" key="1">
    <source>
        <dbReference type="EMBL" id="OGL81368.1"/>
    </source>
</evidence>